<gene>
    <name evidence="2" type="primary">fabG_86</name>
    <name evidence="2" type="ORF">SDC9_107637</name>
</gene>
<dbReference type="PRINTS" id="PR00080">
    <property type="entry name" value="SDRFAMILY"/>
</dbReference>
<comment type="similarity">
    <text evidence="1">Belongs to the short-chain dehydrogenases/reductases (SDR) family.</text>
</comment>
<evidence type="ECO:0000256" key="1">
    <source>
        <dbReference type="ARBA" id="ARBA00006484"/>
    </source>
</evidence>
<dbReference type="CDD" id="cd05233">
    <property type="entry name" value="SDR_c"/>
    <property type="match status" value="1"/>
</dbReference>
<dbReference type="PANTHER" id="PTHR42760">
    <property type="entry name" value="SHORT-CHAIN DEHYDROGENASES/REDUCTASES FAMILY MEMBER"/>
    <property type="match status" value="1"/>
</dbReference>
<dbReference type="EC" id="1.1.1.100" evidence="2"/>
<sequence length="236" mass="26223">MKYQRRKILLTGDSRGIGRELLIHFLEGGAEVIGLSRSEQDLEHPGYYHFRVDLSDIANTQVWLATQLKTNLFQNIDYLINNAGVASMNHSLLMPQETVERIFRINFESTCLFCRELGKTMVQRRQGRIVNFSSVAVPLVLAGEAAYAASKCAVETYSKVFAREVWKAGVTCNCVGPAPIATALTRGVPQEKLSDIENHLSLPRSAESADVINIVDFFLQDSSELISGQILYLGVV</sequence>
<dbReference type="Pfam" id="PF00106">
    <property type="entry name" value="adh_short"/>
    <property type="match status" value="1"/>
</dbReference>
<dbReference type="EMBL" id="VSSQ01017983">
    <property type="protein sequence ID" value="MPM60783.1"/>
    <property type="molecule type" value="Genomic_DNA"/>
</dbReference>
<dbReference type="Gene3D" id="3.40.50.720">
    <property type="entry name" value="NAD(P)-binding Rossmann-like Domain"/>
    <property type="match status" value="1"/>
</dbReference>
<reference evidence="2" key="1">
    <citation type="submission" date="2019-08" db="EMBL/GenBank/DDBJ databases">
        <authorList>
            <person name="Kucharzyk K."/>
            <person name="Murdoch R.W."/>
            <person name="Higgins S."/>
            <person name="Loffler F."/>
        </authorList>
    </citation>
    <scope>NUCLEOTIDE SEQUENCE</scope>
</reference>
<proteinExistence type="inferred from homology"/>
<dbReference type="InterPro" id="IPR036291">
    <property type="entry name" value="NAD(P)-bd_dom_sf"/>
</dbReference>
<organism evidence="2">
    <name type="scientific">bioreactor metagenome</name>
    <dbReference type="NCBI Taxonomy" id="1076179"/>
    <lineage>
        <taxon>unclassified sequences</taxon>
        <taxon>metagenomes</taxon>
        <taxon>ecological metagenomes</taxon>
    </lineage>
</organism>
<dbReference type="AlphaFoldDB" id="A0A645BC69"/>
<dbReference type="GO" id="GO:0004316">
    <property type="term" value="F:3-oxoacyl-[acyl-carrier-protein] reductase (NADPH) activity"/>
    <property type="evidence" value="ECO:0007669"/>
    <property type="project" value="UniProtKB-EC"/>
</dbReference>
<accession>A0A645BC69</accession>
<protein>
    <submittedName>
        <fullName evidence="2">3-oxoacyl-[acyl-carrier-protein] reductase FabG</fullName>
        <ecNumber evidence="2">1.1.1.100</ecNumber>
    </submittedName>
</protein>
<dbReference type="InterPro" id="IPR002347">
    <property type="entry name" value="SDR_fam"/>
</dbReference>
<name>A0A645BC69_9ZZZZ</name>
<evidence type="ECO:0000313" key="2">
    <source>
        <dbReference type="EMBL" id="MPM60783.1"/>
    </source>
</evidence>
<comment type="caution">
    <text evidence="2">The sequence shown here is derived from an EMBL/GenBank/DDBJ whole genome shotgun (WGS) entry which is preliminary data.</text>
</comment>
<dbReference type="PRINTS" id="PR00081">
    <property type="entry name" value="GDHRDH"/>
</dbReference>
<keyword evidence="2" id="KW-0560">Oxidoreductase</keyword>
<dbReference type="SUPFAM" id="SSF51735">
    <property type="entry name" value="NAD(P)-binding Rossmann-fold domains"/>
    <property type="match status" value="1"/>
</dbReference>